<dbReference type="EMBL" id="JAQNSB010000013">
    <property type="protein sequence ID" value="MDC1855122.1"/>
    <property type="molecule type" value="Genomic_DNA"/>
</dbReference>
<reference evidence="11" key="3">
    <citation type="journal article" date="2018" name="BMC Genomics">
        <title>Whole genome sequencing and function prediction of 133 gut anaerobes isolated from chicken caecum in pure cultures.</title>
        <authorList>
            <person name="Medvecky M."/>
            <person name="Cejkova D."/>
            <person name="Polansky O."/>
            <person name="Karasova D."/>
            <person name="Kubasova T."/>
            <person name="Cizek A."/>
            <person name="Rychlik I."/>
        </authorList>
    </citation>
    <scope>NUCLEOTIDE SEQUENCE</scope>
    <source>
        <strain evidence="11">An67</strain>
    </source>
</reference>
<dbReference type="Proteomes" id="UP000095766">
    <property type="component" value="Unassembled WGS sequence"/>
</dbReference>
<evidence type="ECO:0000313" key="23">
    <source>
        <dbReference type="Proteomes" id="UP000466952"/>
    </source>
</evidence>
<feature type="transmembrane region" description="Helical" evidence="1">
    <location>
        <begin position="57"/>
        <end position="77"/>
    </location>
</feature>
<sequence>MKWLRIVFVATSIILSLVIVCAIINCEISYKYEIENRCGDKIDILWVEEWLKETIKVWKFFLCYVIINIFYLIASLVNSRKSSKEKCSLS</sequence>
<dbReference type="Proteomes" id="UP001213309">
    <property type="component" value="Unassembled WGS sequence"/>
</dbReference>
<evidence type="ECO:0000313" key="13">
    <source>
        <dbReference type="EMBL" id="RGU40535.1"/>
    </source>
</evidence>
<evidence type="ECO:0000313" key="10">
    <source>
        <dbReference type="EMBL" id="MDC1881417.1"/>
    </source>
</evidence>
<reference evidence="17 18" key="4">
    <citation type="submission" date="2018-08" db="EMBL/GenBank/DDBJ databases">
        <title>A genome reference for cultivated species of the human gut microbiota.</title>
        <authorList>
            <person name="Zou Y."/>
            <person name="Xue W."/>
            <person name="Luo G."/>
        </authorList>
    </citation>
    <scope>NUCLEOTIDE SEQUENCE [LARGE SCALE GENOMIC DNA]</scope>
    <source>
        <strain evidence="13 18">AF17-20</strain>
        <strain evidence="12 17">TF08-13</strain>
    </source>
</reference>
<dbReference type="EMBL" id="CZAF01000009">
    <property type="protein sequence ID" value="CUP27432.1"/>
    <property type="molecule type" value="Genomic_DNA"/>
</dbReference>
<reference evidence="16" key="2">
    <citation type="submission" date="2017-04" db="EMBL/GenBank/DDBJ databases">
        <title>Function of individual gut microbiota members based on whole genome sequencing of pure cultures obtained from chicken caecum.</title>
        <authorList>
            <person name="Medvecky M."/>
            <person name="Cejkova D."/>
            <person name="Polansky O."/>
            <person name="Karasova D."/>
            <person name="Kubasova T."/>
            <person name="Cizek A."/>
            <person name="Rychlik I."/>
        </authorList>
    </citation>
    <scope>NUCLEOTIDE SEQUENCE [LARGE SCALE GENOMIC DNA]</scope>
    <source>
        <strain evidence="16">An67</strain>
    </source>
</reference>
<proteinExistence type="predicted"/>
<evidence type="ECO:0000313" key="3">
    <source>
        <dbReference type="EMBL" id="CUQ11390.1"/>
    </source>
</evidence>
<dbReference type="EMBL" id="WCUQ01000030">
    <property type="protein sequence ID" value="KAB4119910.1"/>
    <property type="molecule type" value="Genomic_DNA"/>
</dbReference>
<keyword evidence="1" id="KW-0812">Transmembrane</keyword>
<gene>
    <name evidence="11" type="ORF">B5G17_15630</name>
    <name evidence="13" type="ORF">DWW83_05750</name>
    <name evidence="12" type="ORF">DXC80_11330</name>
    <name evidence="2" type="ORF">ERS852462_03122</name>
    <name evidence="3" type="ORF">ERS852510_03217</name>
    <name evidence="8" type="ORF">GAP47_01645</name>
    <name evidence="7" type="ORF">GAP55_16640</name>
    <name evidence="4" type="ORF">GAQ70_22155</name>
    <name evidence="5" type="ORF">GAQ72_20430</name>
    <name evidence="6" type="ORF">GAQ75_22565</name>
    <name evidence="9" type="ORF">POZ22_10080</name>
    <name evidence="10" type="ORF">POZ24_15510</name>
</gene>
<dbReference type="Proteomes" id="UP000095614">
    <property type="component" value="Unassembled WGS sequence"/>
</dbReference>
<evidence type="ECO:0000313" key="22">
    <source>
        <dbReference type="Proteomes" id="UP000462376"/>
    </source>
</evidence>
<evidence type="ECO:0000313" key="21">
    <source>
        <dbReference type="Proteomes" id="UP000441711"/>
    </source>
</evidence>
<dbReference type="Proteomes" id="UP000438773">
    <property type="component" value="Unassembled WGS sequence"/>
</dbReference>
<evidence type="ECO:0000313" key="12">
    <source>
        <dbReference type="EMBL" id="RGL12937.1"/>
    </source>
</evidence>
<dbReference type="EMBL" id="WCUR01000156">
    <property type="protein sequence ID" value="KAB4108691.1"/>
    <property type="molecule type" value="Genomic_DNA"/>
</dbReference>
<name>A0A139K5M9_BACUN</name>
<dbReference type="EMBL" id="WCUP01000043">
    <property type="protein sequence ID" value="KAB4100285.1"/>
    <property type="molecule type" value="Genomic_DNA"/>
</dbReference>
<reference evidence="14 15" key="1">
    <citation type="submission" date="2015-09" db="EMBL/GenBank/DDBJ databases">
        <authorList>
            <consortium name="Pathogen Informatics"/>
        </authorList>
    </citation>
    <scope>NUCLEOTIDE SEQUENCE [LARGE SCALE GENOMIC DNA]</scope>
    <source>
        <strain evidence="2 14">2789STDY5834847</strain>
        <strain evidence="3 15">2789STDY5834898</strain>
    </source>
</reference>
<evidence type="ECO:0000313" key="20">
    <source>
        <dbReference type="Proteomes" id="UP000438773"/>
    </source>
</evidence>
<evidence type="ECO:0000313" key="6">
    <source>
        <dbReference type="EMBL" id="KAB4119910.1"/>
    </source>
</evidence>
<keyword evidence="1" id="KW-0472">Membrane</keyword>
<reference evidence="9" key="6">
    <citation type="submission" date="2022-10" db="EMBL/GenBank/DDBJ databases">
        <title>Human gut microbiome strain richness.</title>
        <authorList>
            <person name="Chen-Liaw A."/>
        </authorList>
    </citation>
    <scope>NUCLEOTIDE SEQUENCE</scope>
    <source>
        <strain evidence="10">1001713st2_A4_1001713B170214_170313</strain>
        <strain evidence="9">BSD2780061687st1_G10_BSD2780061687b_171204</strain>
    </source>
</reference>
<protein>
    <recommendedName>
        <fullName evidence="24">Transmembrane protein</fullName>
    </recommendedName>
</protein>
<dbReference type="Proteomes" id="UP000434462">
    <property type="component" value="Unassembled WGS sequence"/>
</dbReference>
<evidence type="ECO:0000313" key="8">
    <source>
        <dbReference type="EMBL" id="KAB4241346.1"/>
    </source>
</evidence>
<dbReference type="EMBL" id="NFHS01000009">
    <property type="protein sequence ID" value="OUN52835.1"/>
    <property type="molecule type" value="Genomic_DNA"/>
</dbReference>
<dbReference type="EMBL" id="JAQNSG010000015">
    <property type="protein sequence ID" value="MDC1881417.1"/>
    <property type="molecule type" value="Genomic_DNA"/>
</dbReference>
<dbReference type="EMBL" id="WCTR01000013">
    <property type="protein sequence ID" value="KAB4210423.1"/>
    <property type="molecule type" value="Genomic_DNA"/>
</dbReference>
<dbReference type="OrthoDB" id="9974258at2"/>
<evidence type="ECO:0000313" key="9">
    <source>
        <dbReference type="EMBL" id="MDC1855122.1"/>
    </source>
</evidence>
<dbReference type="EMBL" id="WCTL01000001">
    <property type="protein sequence ID" value="KAB4241346.1"/>
    <property type="molecule type" value="Genomic_DNA"/>
</dbReference>
<evidence type="ECO:0000313" key="11">
    <source>
        <dbReference type="EMBL" id="OUN52835.1"/>
    </source>
</evidence>
<dbReference type="EMBL" id="QSRK01000016">
    <property type="protein sequence ID" value="RGL12937.1"/>
    <property type="molecule type" value="Genomic_DNA"/>
</dbReference>
<dbReference type="PATRIC" id="fig|820.27.peg.2161"/>
<accession>A0A139K5M9</accession>
<evidence type="ECO:0000313" key="5">
    <source>
        <dbReference type="EMBL" id="KAB4108691.1"/>
    </source>
</evidence>
<dbReference type="Proteomes" id="UP001214113">
    <property type="component" value="Unassembled WGS sequence"/>
</dbReference>
<evidence type="ECO:0000313" key="15">
    <source>
        <dbReference type="Proteomes" id="UP000095766"/>
    </source>
</evidence>
<dbReference type="Proteomes" id="UP000196329">
    <property type="component" value="Unassembled WGS sequence"/>
</dbReference>
<evidence type="ECO:0000313" key="14">
    <source>
        <dbReference type="Proteomes" id="UP000095614"/>
    </source>
</evidence>
<evidence type="ECO:0000313" key="19">
    <source>
        <dbReference type="Proteomes" id="UP000434462"/>
    </source>
</evidence>
<dbReference type="RefSeq" id="WP_005834063.1">
    <property type="nucleotide sequence ID" value="NZ_BQNO01000001.1"/>
</dbReference>
<reference evidence="19 20" key="5">
    <citation type="journal article" date="2019" name="Nat. Med.">
        <title>A library of human gut bacterial isolates paired with longitudinal multiomics data enables mechanistic microbiome research.</title>
        <authorList>
            <person name="Poyet M."/>
            <person name="Groussin M."/>
            <person name="Gibbons S.M."/>
            <person name="Avila-Pacheco J."/>
            <person name="Jiang X."/>
            <person name="Kearney S.M."/>
            <person name="Perrotta A.R."/>
            <person name="Berdy B."/>
            <person name="Zhao S."/>
            <person name="Lieberman T.D."/>
            <person name="Swanson P.K."/>
            <person name="Smith M."/>
            <person name="Roesemann S."/>
            <person name="Alexander J.E."/>
            <person name="Rich S.A."/>
            <person name="Livny J."/>
            <person name="Vlamakis H."/>
            <person name="Clish C."/>
            <person name="Bullock K."/>
            <person name="Deik A."/>
            <person name="Scott J."/>
            <person name="Pierce K.A."/>
            <person name="Xavier R.J."/>
            <person name="Alm E.J."/>
        </authorList>
    </citation>
    <scope>NUCLEOTIDE SEQUENCE [LARGE SCALE GENOMIC DNA]</scope>
    <source>
        <strain evidence="7 23">BIOML-A11</strain>
        <strain evidence="4 21">BIOML-A36</strain>
        <strain evidence="6 20">BIOML-A37</strain>
        <strain evidence="5 19">BIOML-A38</strain>
        <strain evidence="8 22">BIOML-A5</strain>
    </source>
</reference>
<dbReference type="EMBL" id="QRXV01000004">
    <property type="protein sequence ID" value="RGU40535.1"/>
    <property type="molecule type" value="Genomic_DNA"/>
</dbReference>
<keyword evidence="1" id="KW-1133">Transmembrane helix</keyword>
<evidence type="ECO:0000313" key="18">
    <source>
        <dbReference type="Proteomes" id="UP000284022"/>
    </source>
</evidence>
<dbReference type="Proteomes" id="UP000462376">
    <property type="component" value="Unassembled WGS sequence"/>
</dbReference>
<evidence type="ECO:0000313" key="17">
    <source>
        <dbReference type="Proteomes" id="UP000260795"/>
    </source>
</evidence>
<evidence type="ECO:0000313" key="4">
    <source>
        <dbReference type="EMBL" id="KAB4100285.1"/>
    </source>
</evidence>
<evidence type="ECO:0000313" key="16">
    <source>
        <dbReference type="Proteomes" id="UP000196329"/>
    </source>
</evidence>
<organism evidence="12 17">
    <name type="scientific">Bacteroides uniformis</name>
    <dbReference type="NCBI Taxonomy" id="820"/>
    <lineage>
        <taxon>Bacteria</taxon>
        <taxon>Pseudomonadati</taxon>
        <taxon>Bacteroidota</taxon>
        <taxon>Bacteroidia</taxon>
        <taxon>Bacteroidales</taxon>
        <taxon>Bacteroidaceae</taxon>
        <taxon>Bacteroides</taxon>
    </lineage>
</organism>
<dbReference type="Proteomes" id="UP000284022">
    <property type="component" value="Unassembled WGS sequence"/>
</dbReference>
<evidence type="ECO:0000256" key="1">
    <source>
        <dbReference type="SAM" id="Phobius"/>
    </source>
</evidence>
<dbReference type="Proteomes" id="UP000260795">
    <property type="component" value="Unassembled WGS sequence"/>
</dbReference>
<dbReference type="Proteomes" id="UP000441711">
    <property type="component" value="Unassembled WGS sequence"/>
</dbReference>
<evidence type="ECO:0000313" key="7">
    <source>
        <dbReference type="EMBL" id="KAB4210423.1"/>
    </source>
</evidence>
<dbReference type="Proteomes" id="UP000466952">
    <property type="component" value="Unassembled WGS sequence"/>
</dbReference>
<dbReference type="AlphaFoldDB" id="A0A139K5M9"/>
<evidence type="ECO:0000313" key="2">
    <source>
        <dbReference type="EMBL" id="CUP27432.1"/>
    </source>
</evidence>
<dbReference type="EMBL" id="CZAO01000016">
    <property type="protein sequence ID" value="CUQ11390.1"/>
    <property type="molecule type" value="Genomic_DNA"/>
</dbReference>
<evidence type="ECO:0008006" key="24">
    <source>
        <dbReference type="Google" id="ProtNLM"/>
    </source>
</evidence>